<organism evidence="2 3">
    <name type="scientific">Vibrio tapetis subsp. tapetis</name>
    <dbReference type="NCBI Taxonomy" id="1671868"/>
    <lineage>
        <taxon>Bacteria</taxon>
        <taxon>Pseudomonadati</taxon>
        <taxon>Pseudomonadota</taxon>
        <taxon>Gammaproteobacteria</taxon>
        <taxon>Vibrionales</taxon>
        <taxon>Vibrionaceae</taxon>
        <taxon>Vibrio</taxon>
    </lineage>
</organism>
<accession>A0A2N8ZK83</accession>
<feature type="transmembrane region" description="Helical" evidence="1">
    <location>
        <begin position="150"/>
        <end position="168"/>
    </location>
</feature>
<evidence type="ECO:0000313" key="2">
    <source>
        <dbReference type="EMBL" id="SON52319.1"/>
    </source>
</evidence>
<protein>
    <submittedName>
        <fullName evidence="2">YibE/F-like family protein</fullName>
    </submittedName>
</protein>
<dbReference type="RefSeq" id="WP_102524601.1">
    <property type="nucleotide sequence ID" value="NZ_LT960612.1"/>
</dbReference>
<evidence type="ECO:0000256" key="1">
    <source>
        <dbReference type="SAM" id="Phobius"/>
    </source>
</evidence>
<dbReference type="OrthoDB" id="5846312at2"/>
<dbReference type="Pfam" id="PF07907">
    <property type="entry name" value="YibE_F"/>
    <property type="match status" value="1"/>
</dbReference>
<keyword evidence="1" id="KW-1133">Transmembrane helix</keyword>
<feature type="transmembrane region" description="Helical" evidence="1">
    <location>
        <begin position="200"/>
        <end position="221"/>
    </location>
</feature>
<feature type="transmembrane region" description="Helical" evidence="1">
    <location>
        <begin position="125"/>
        <end position="143"/>
    </location>
</feature>
<proteinExistence type="predicted"/>
<dbReference type="AlphaFoldDB" id="A0A2N8ZK83"/>
<feature type="transmembrane region" description="Helical" evidence="1">
    <location>
        <begin position="339"/>
        <end position="369"/>
    </location>
</feature>
<feature type="transmembrane region" description="Helical" evidence="1">
    <location>
        <begin position="7"/>
        <end position="27"/>
    </location>
</feature>
<sequence length="373" mass="40880">MMKINKFIFPSLVFITSSLIFVLSPIWSNDFRPNNIHQQQFVLAQVQAISAENILADPKVPSIMTGTQSLQVTLDASPNQSIAVENSLSRLHNTYLSAGDKFILLVRQRGEEVLYWVYNHDRAPAIYTMVALLIALVVAFGGWQGVNSLISLYFTGALIIGVLIPCLFAGWHPVILSLLLISLKVLVSFLLITGWNKKSVVSILGTILGLCAAGLCAQFFGEMANLNGLYLDKGEDLLYLGGQHQVQVRWLLFVAIMISALGAVMDVAISIASSYQELLEANPNQSVKDRMLATMRIGRDILGTMTNTLILAFAGSSLTTMMMIWGFQMPLEQFINIPAIGLSIIHGLAGSIGLTLTIPMTVLLCKWVYEEGQ</sequence>
<dbReference type="PANTHER" id="PTHR41771:SF1">
    <property type="entry name" value="MEMBRANE PROTEIN"/>
    <property type="match status" value="1"/>
</dbReference>
<feature type="transmembrane region" description="Helical" evidence="1">
    <location>
        <begin position="174"/>
        <end position="193"/>
    </location>
</feature>
<feature type="transmembrane region" description="Helical" evidence="1">
    <location>
        <begin position="250"/>
        <end position="269"/>
    </location>
</feature>
<reference evidence="2 3" key="1">
    <citation type="submission" date="2017-10" db="EMBL/GenBank/DDBJ databases">
        <authorList>
            <person name="Banno H."/>
            <person name="Chua N.-H."/>
        </authorList>
    </citation>
    <scope>NUCLEOTIDE SEQUENCE [LARGE SCALE GENOMIC DNA]</scope>
    <source>
        <strain evidence="2">Vibrio tapetis CECT4600</strain>
    </source>
</reference>
<dbReference type="InterPro" id="IPR012507">
    <property type="entry name" value="YibE_F"/>
</dbReference>
<name>A0A2N8ZK83_9VIBR</name>
<keyword evidence="1" id="KW-0812">Transmembrane</keyword>
<gene>
    <name evidence="2" type="ORF">VTAP4600_B0708</name>
</gene>
<keyword evidence="3" id="KW-1185">Reference proteome</keyword>
<evidence type="ECO:0000313" key="3">
    <source>
        <dbReference type="Proteomes" id="UP000235828"/>
    </source>
</evidence>
<keyword evidence="1" id="KW-0472">Membrane</keyword>
<dbReference type="Proteomes" id="UP000235828">
    <property type="component" value="Chromosome B"/>
</dbReference>
<dbReference type="KEGG" id="vta:B0708"/>
<dbReference type="PANTHER" id="PTHR41771">
    <property type="entry name" value="MEMBRANE PROTEIN-RELATED"/>
    <property type="match status" value="1"/>
</dbReference>
<feature type="transmembrane region" description="Helical" evidence="1">
    <location>
        <begin position="301"/>
        <end position="327"/>
    </location>
</feature>
<dbReference type="EMBL" id="LT960612">
    <property type="protein sequence ID" value="SON52319.1"/>
    <property type="molecule type" value="Genomic_DNA"/>
</dbReference>